<evidence type="ECO:0000313" key="8">
    <source>
        <dbReference type="EMBL" id="KAF2732032.1"/>
    </source>
</evidence>
<dbReference type="PANTHER" id="PTHR15741">
    <property type="entry name" value="BASIC HELIX-LOOP-HELIX ZIP TRANSCRIPTION FACTOR"/>
    <property type="match status" value="1"/>
</dbReference>
<name>A0A9P4QQS6_9PLEO</name>
<dbReference type="PROSITE" id="PS50888">
    <property type="entry name" value="BHLH"/>
    <property type="match status" value="1"/>
</dbReference>
<dbReference type="GO" id="GO:0005634">
    <property type="term" value="C:nucleus"/>
    <property type="evidence" value="ECO:0007669"/>
    <property type="project" value="UniProtKB-SubCell"/>
</dbReference>
<keyword evidence="5" id="KW-0539">Nucleus</keyword>
<feature type="region of interest" description="Disordered" evidence="6">
    <location>
        <begin position="252"/>
        <end position="374"/>
    </location>
</feature>
<accession>A0A9P4QQS6</accession>
<dbReference type="GO" id="GO:0000978">
    <property type="term" value="F:RNA polymerase II cis-regulatory region sequence-specific DNA binding"/>
    <property type="evidence" value="ECO:0007669"/>
    <property type="project" value="TreeGrafter"/>
</dbReference>
<dbReference type="OrthoDB" id="5778525at2759"/>
<feature type="domain" description="BHLH" evidence="7">
    <location>
        <begin position="367"/>
        <end position="418"/>
    </location>
</feature>
<keyword evidence="2" id="KW-0805">Transcription regulation</keyword>
<dbReference type="Pfam" id="PF00010">
    <property type="entry name" value="HLH"/>
    <property type="match status" value="1"/>
</dbReference>
<dbReference type="Gene3D" id="4.10.280.10">
    <property type="entry name" value="Helix-loop-helix DNA-binding domain"/>
    <property type="match status" value="1"/>
</dbReference>
<keyword evidence="3" id="KW-0238">DNA-binding</keyword>
<reference evidence="8" key="1">
    <citation type="journal article" date="2020" name="Stud. Mycol.">
        <title>101 Dothideomycetes genomes: a test case for predicting lifestyles and emergence of pathogens.</title>
        <authorList>
            <person name="Haridas S."/>
            <person name="Albert R."/>
            <person name="Binder M."/>
            <person name="Bloem J."/>
            <person name="Labutti K."/>
            <person name="Salamov A."/>
            <person name="Andreopoulos B."/>
            <person name="Baker S."/>
            <person name="Barry K."/>
            <person name="Bills G."/>
            <person name="Bluhm B."/>
            <person name="Cannon C."/>
            <person name="Castanera R."/>
            <person name="Culley D."/>
            <person name="Daum C."/>
            <person name="Ezra D."/>
            <person name="Gonzalez J."/>
            <person name="Henrissat B."/>
            <person name="Kuo A."/>
            <person name="Liang C."/>
            <person name="Lipzen A."/>
            <person name="Lutzoni F."/>
            <person name="Magnuson J."/>
            <person name="Mondo S."/>
            <person name="Nolan M."/>
            <person name="Ohm R."/>
            <person name="Pangilinan J."/>
            <person name="Park H.-J."/>
            <person name="Ramirez L."/>
            <person name="Alfaro M."/>
            <person name="Sun H."/>
            <person name="Tritt A."/>
            <person name="Yoshinaga Y."/>
            <person name="Zwiers L.-H."/>
            <person name="Turgeon B."/>
            <person name="Goodwin S."/>
            <person name="Spatafora J."/>
            <person name="Crous P."/>
            <person name="Grigoriev I."/>
        </authorList>
    </citation>
    <scope>NUCLEOTIDE SEQUENCE</scope>
    <source>
        <strain evidence="8">CBS 125425</strain>
    </source>
</reference>
<keyword evidence="4" id="KW-0804">Transcription</keyword>
<feature type="compositionally biased region" description="Polar residues" evidence="6">
    <location>
        <begin position="313"/>
        <end position="335"/>
    </location>
</feature>
<dbReference type="SUPFAM" id="SSF47459">
    <property type="entry name" value="HLH, helix-loop-helix DNA-binding domain"/>
    <property type="match status" value="1"/>
</dbReference>
<evidence type="ECO:0000256" key="3">
    <source>
        <dbReference type="ARBA" id="ARBA00023125"/>
    </source>
</evidence>
<evidence type="ECO:0000256" key="4">
    <source>
        <dbReference type="ARBA" id="ARBA00023163"/>
    </source>
</evidence>
<evidence type="ECO:0000259" key="7">
    <source>
        <dbReference type="PROSITE" id="PS50888"/>
    </source>
</evidence>
<dbReference type="GO" id="GO:0046983">
    <property type="term" value="F:protein dimerization activity"/>
    <property type="evidence" value="ECO:0007669"/>
    <property type="project" value="InterPro"/>
</dbReference>
<dbReference type="GO" id="GO:0000981">
    <property type="term" value="F:DNA-binding transcription factor activity, RNA polymerase II-specific"/>
    <property type="evidence" value="ECO:0007669"/>
    <property type="project" value="TreeGrafter"/>
</dbReference>
<feature type="compositionally biased region" description="Acidic residues" evidence="6">
    <location>
        <begin position="286"/>
        <end position="302"/>
    </location>
</feature>
<evidence type="ECO:0000256" key="1">
    <source>
        <dbReference type="ARBA" id="ARBA00004123"/>
    </source>
</evidence>
<dbReference type="InterPro" id="IPR036638">
    <property type="entry name" value="HLH_DNA-bd_sf"/>
</dbReference>
<protein>
    <recommendedName>
        <fullName evidence="7">BHLH domain-containing protein</fullName>
    </recommendedName>
</protein>
<proteinExistence type="predicted"/>
<comment type="subcellular location">
    <subcellularLocation>
        <location evidence="1">Nucleus</location>
    </subcellularLocation>
</comment>
<evidence type="ECO:0000313" key="9">
    <source>
        <dbReference type="Proteomes" id="UP000799444"/>
    </source>
</evidence>
<dbReference type="PANTHER" id="PTHR15741:SF27">
    <property type="entry name" value="TRANSCRIPTION FACTOR AP-4"/>
    <property type="match status" value="1"/>
</dbReference>
<dbReference type="InterPro" id="IPR052207">
    <property type="entry name" value="Max-like/E-box_TFs"/>
</dbReference>
<dbReference type="Proteomes" id="UP000799444">
    <property type="component" value="Unassembled WGS sequence"/>
</dbReference>
<feature type="region of interest" description="Disordered" evidence="6">
    <location>
        <begin position="219"/>
        <end position="240"/>
    </location>
</feature>
<dbReference type="InterPro" id="IPR011598">
    <property type="entry name" value="bHLH_dom"/>
</dbReference>
<dbReference type="AlphaFoldDB" id="A0A9P4QQS6"/>
<comment type="caution">
    <text evidence="8">The sequence shown here is derived from an EMBL/GenBank/DDBJ whole genome shotgun (WGS) entry which is preliminary data.</text>
</comment>
<evidence type="ECO:0000256" key="5">
    <source>
        <dbReference type="ARBA" id="ARBA00023242"/>
    </source>
</evidence>
<sequence>MDSDGSGPFGYTFSNDYYNGPPTAFTNGGPPLLNENEAQCLDDFFSNTDPYHAEPLRFPVDSDTKGNMEDFNWGYVPPPTIHQVSTTIADQARLHRAFDADNNFASDPFSNPHLTNTQDDYQAASTLYNNAQPSHMDGRSYSVPGMLTSGLQNNMPLVPTANGLFHEQLAAILPNHSETGSIDATVAAQFGPLQQLPHVPELDAFRERSKSQLRRTITYGTDNNFNSSGFTAPSTHETDETATRRLLHGMHHADPLSRPSIPAPSQFKRSSSGQVDFPVGLVELNSDNEDQSDGETSEDYDDDRPTKKRRMGNSRSSTGADKSQTSPRKSVSTATGKGRKGSVMDASGKKKRPSTAGQKRENLSEEQKRNNHILSEQKRRNLIKRGFEDLNALVPELRNGGLSKSAILMESAHFLDTVILDNKRYEAIGASPND</sequence>
<organism evidence="8 9">
    <name type="scientific">Polyplosphaeria fusca</name>
    <dbReference type="NCBI Taxonomy" id="682080"/>
    <lineage>
        <taxon>Eukaryota</taxon>
        <taxon>Fungi</taxon>
        <taxon>Dikarya</taxon>
        <taxon>Ascomycota</taxon>
        <taxon>Pezizomycotina</taxon>
        <taxon>Dothideomycetes</taxon>
        <taxon>Pleosporomycetidae</taxon>
        <taxon>Pleosporales</taxon>
        <taxon>Tetraplosphaeriaceae</taxon>
        <taxon>Polyplosphaeria</taxon>
    </lineage>
</organism>
<gene>
    <name evidence="8" type="ORF">EJ04DRAFT_566322</name>
</gene>
<feature type="compositionally biased region" description="Basic and acidic residues" evidence="6">
    <location>
        <begin position="358"/>
        <end position="374"/>
    </location>
</feature>
<evidence type="ECO:0000256" key="2">
    <source>
        <dbReference type="ARBA" id="ARBA00023015"/>
    </source>
</evidence>
<evidence type="ECO:0000256" key="6">
    <source>
        <dbReference type="SAM" id="MobiDB-lite"/>
    </source>
</evidence>
<dbReference type="EMBL" id="ML996184">
    <property type="protein sequence ID" value="KAF2732032.1"/>
    <property type="molecule type" value="Genomic_DNA"/>
</dbReference>
<feature type="compositionally biased region" description="Polar residues" evidence="6">
    <location>
        <begin position="219"/>
        <end position="235"/>
    </location>
</feature>
<keyword evidence="9" id="KW-1185">Reference proteome</keyword>